<evidence type="ECO:0000256" key="5">
    <source>
        <dbReference type="ARBA" id="ARBA00023002"/>
    </source>
</evidence>
<reference evidence="8" key="2">
    <citation type="submission" date="2023-06" db="EMBL/GenBank/DDBJ databases">
        <authorList>
            <consortium name="Lawrence Berkeley National Laboratory"/>
            <person name="Haridas S."/>
            <person name="Hensen N."/>
            <person name="Bonometti L."/>
            <person name="Westerberg I."/>
            <person name="Brannstrom I.O."/>
            <person name="Guillou S."/>
            <person name="Cros-Aarteil S."/>
            <person name="Calhoun S."/>
            <person name="Kuo A."/>
            <person name="Mondo S."/>
            <person name="Pangilinan J."/>
            <person name="Riley R."/>
            <person name="LaButti K."/>
            <person name="Andreopoulos B."/>
            <person name="Lipzen A."/>
            <person name="Chen C."/>
            <person name="Yanf M."/>
            <person name="Daum C."/>
            <person name="Ng V."/>
            <person name="Clum A."/>
            <person name="Steindorff A."/>
            <person name="Ohm R."/>
            <person name="Martin F."/>
            <person name="Silar P."/>
            <person name="Natvig D."/>
            <person name="Lalanne C."/>
            <person name="Gautier V."/>
            <person name="Ament-velasquez S.L."/>
            <person name="Kruys A."/>
            <person name="Hutchinson M.I."/>
            <person name="Powell A.J."/>
            <person name="Barry K."/>
            <person name="Miller A.N."/>
            <person name="Grigoriev I.V."/>
            <person name="Debuchy R."/>
            <person name="Gladieux P."/>
            <person name="Thoren M.H."/>
            <person name="Johannesson H."/>
        </authorList>
    </citation>
    <scope>NUCLEOTIDE SEQUENCE</scope>
    <source>
        <strain evidence="8">CBS 232.78</strain>
    </source>
</reference>
<dbReference type="InterPro" id="IPR006094">
    <property type="entry name" value="Oxid_FAD_bind_N"/>
</dbReference>
<dbReference type="EMBL" id="JAULSW010000003">
    <property type="protein sequence ID" value="KAK3387771.1"/>
    <property type="molecule type" value="Genomic_DNA"/>
</dbReference>
<keyword evidence="6" id="KW-0732">Signal</keyword>
<dbReference type="Pfam" id="PF08031">
    <property type="entry name" value="BBE"/>
    <property type="match status" value="1"/>
</dbReference>
<dbReference type="GO" id="GO:0071949">
    <property type="term" value="F:FAD binding"/>
    <property type="evidence" value="ECO:0007669"/>
    <property type="project" value="InterPro"/>
</dbReference>
<feature type="domain" description="FAD-binding PCMH-type" evidence="7">
    <location>
        <begin position="56"/>
        <end position="228"/>
    </location>
</feature>
<evidence type="ECO:0000256" key="3">
    <source>
        <dbReference type="ARBA" id="ARBA00022630"/>
    </source>
</evidence>
<keyword evidence="9" id="KW-1185">Reference proteome</keyword>
<evidence type="ECO:0000256" key="4">
    <source>
        <dbReference type="ARBA" id="ARBA00022827"/>
    </source>
</evidence>
<name>A0AAE0U1V0_9PEZI</name>
<feature type="chain" id="PRO_5042079279" evidence="6">
    <location>
        <begin position="19"/>
        <end position="497"/>
    </location>
</feature>
<protein>
    <submittedName>
        <fullName evidence="8">Carbohydrate oxidase from Microdochium Nivale in complex with substrate analogue</fullName>
    </submittedName>
</protein>
<gene>
    <name evidence="8" type="ORF">B0H63DRAFT_509494</name>
</gene>
<proteinExistence type="inferred from homology"/>
<comment type="cofactor">
    <cofactor evidence="1">
        <name>FAD</name>
        <dbReference type="ChEBI" id="CHEBI:57692"/>
    </cofactor>
</comment>
<comment type="similarity">
    <text evidence="2">Belongs to the oxygen-dependent FAD-linked oxidoreductase family.</text>
</comment>
<dbReference type="PANTHER" id="PTHR42973">
    <property type="entry name" value="BINDING OXIDOREDUCTASE, PUTATIVE (AFU_ORTHOLOGUE AFUA_1G17690)-RELATED"/>
    <property type="match status" value="1"/>
</dbReference>
<evidence type="ECO:0000313" key="8">
    <source>
        <dbReference type="EMBL" id="KAK3387771.1"/>
    </source>
</evidence>
<feature type="signal peptide" evidence="6">
    <location>
        <begin position="1"/>
        <end position="18"/>
    </location>
</feature>
<dbReference type="InterPro" id="IPR050416">
    <property type="entry name" value="FAD-linked_Oxidoreductase"/>
</dbReference>
<dbReference type="Gene3D" id="3.40.462.20">
    <property type="match status" value="1"/>
</dbReference>
<organism evidence="8 9">
    <name type="scientific">Podospora didyma</name>
    <dbReference type="NCBI Taxonomy" id="330526"/>
    <lineage>
        <taxon>Eukaryota</taxon>
        <taxon>Fungi</taxon>
        <taxon>Dikarya</taxon>
        <taxon>Ascomycota</taxon>
        <taxon>Pezizomycotina</taxon>
        <taxon>Sordariomycetes</taxon>
        <taxon>Sordariomycetidae</taxon>
        <taxon>Sordariales</taxon>
        <taxon>Podosporaceae</taxon>
        <taxon>Podospora</taxon>
    </lineage>
</organism>
<dbReference type="InterPro" id="IPR016169">
    <property type="entry name" value="FAD-bd_PCMH_sub2"/>
</dbReference>
<evidence type="ECO:0000256" key="2">
    <source>
        <dbReference type="ARBA" id="ARBA00005466"/>
    </source>
</evidence>
<keyword evidence="3" id="KW-0285">Flavoprotein</keyword>
<evidence type="ECO:0000313" key="9">
    <source>
        <dbReference type="Proteomes" id="UP001285441"/>
    </source>
</evidence>
<dbReference type="InterPro" id="IPR012951">
    <property type="entry name" value="BBE"/>
</dbReference>
<comment type="caution">
    <text evidence="8">The sequence shown here is derived from an EMBL/GenBank/DDBJ whole genome shotgun (WGS) entry which is preliminary data.</text>
</comment>
<dbReference type="PANTHER" id="PTHR42973:SF39">
    <property type="entry name" value="FAD-BINDING PCMH-TYPE DOMAIN-CONTAINING PROTEIN"/>
    <property type="match status" value="1"/>
</dbReference>
<dbReference type="PROSITE" id="PS51387">
    <property type="entry name" value="FAD_PCMH"/>
    <property type="match status" value="1"/>
</dbReference>
<evidence type="ECO:0000256" key="6">
    <source>
        <dbReference type="SAM" id="SignalP"/>
    </source>
</evidence>
<evidence type="ECO:0000256" key="1">
    <source>
        <dbReference type="ARBA" id="ARBA00001974"/>
    </source>
</evidence>
<evidence type="ECO:0000259" key="7">
    <source>
        <dbReference type="PROSITE" id="PS51387"/>
    </source>
</evidence>
<dbReference type="Proteomes" id="UP001285441">
    <property type="component" value="Unassembled WGS sequence"/>
</dbReference>
<dbReference type="InterPro" id="IPR016166">
    <property type="entry name" value="FAD-bd_PCMH"/>
</dbReference>
<reference evidence="8" key="1">
    <citation type="journal article" date="2023" name="Mol. Phylogenet. Evol.">
        <title>Genome-scale phylogeny and comparative genomics of the fungal order Sordariales.</title>
        <authorList>
            <person name="Hensen N."/>
            <person name="Bonometti L."/>
            <person name="Westerberg I."/>
            <person name="Brannstrom I.O."/>
            <person name="Guillou S."/>
            <person name="Cros-Aarteil S."/>
            <person name="Calhoun S."/>
            <person name="Haridas S."/>
            <person name="Kuo A."/>
            <person name="Mondo S."/>
            <person name="Pangilinan J."/>
            <person name="Riley R."/>
            <person name="LaButti K."/>
            <person name="Andreopoulos B."/>
            <person name="Lipzen A."/>
            <person name="Chen C."/>
            <person name="Yan M."/>
            <person name="Daum C."/>
            <person name="Ng V."/>
            <person name="Clum A."/>
            <person name="Steindorff A."/>
            <person name="Ohm R.A."/>
            <person name="Martin F."/>
            <person name="Silar P."/>
            <person name="Natvig D.O."/>
            <person name="Lalanne C."/>
            <person name="Gautier V."/>
            <person name="Ament-Velasquez S.L."/>
            <person name="Kruys A."/>
            <person name="Hutchinson M.I."/>
            <person name="Powell A.J."/>
            <person name="Barry K."/>
            <person name="Miller A.N."/>
            <person name="Grigoriev I.V."/>
            <person name="Debuchy R."/>
            <person name="Gladieux P."/>
            <person name="Hiltunen Thoren M."/>
            <person name="Johannesson H."/>
        </authorList>
    </citation>
    <scope>NUCLEOTIDE SEQUENCE</scope>
    <source>
        <strain evidence="8">CBS 232.78</strain>
    </source>
</reference>
<keyword evidence="5" id="KW-0560">Oxidoreductase</keyword>
<sequence>MRTVIPFAVGLLAPLAQGRAVVTRADIESCLTSAGVPIDVKGSAEWARDSAPFNIRVPYTPVAISVPTTAAQIQKSVLCGKKLGVKVSAKSGGHSYASLGFGGEDGHLVVELDRMNNVTLGKDNIATVQPGTRLGHLATELFKSGRAIAHGTCPGVGISGHFLHGGFGFSSHRHGLALDSVVGATVVLADGSIVEASEKKNSDLFWALRGAGSNFGIVASWRLKTFEAPATLTWFGVSLGWTQSTAVAGLEALEKYARNVMPKEINFRVSDYNRGSPGIEGLYYGTDAEMRAAIAPLLATAAPLANITDSHTVNWLEAAVHYSFSDTGIDWVLPSPQEIFFAKSVTLKGLSGKSAQNFVDYWFNNATQLTSRNWWFQLDMHGGKNSAIAQVDNDETAYAHRDKLYIIQFYDRIDSGIYPTGGEKFLNGWVDAVTAPLAPSDWGMYINYADTTLDRETAQRVYYGKNLPRLQALKAKYDPKELFYYPQSIKPSTKKHN</sequence>
<dbReference type="Gene3D" id="3.30.465.10">
    <property type="match status" value="1"/>
</dbReference>
<dbReference type="AlphaFoldDB" id="A0AAE0U1V0"/>
<accession>A0AAE0U1V0</accession>
<dbReference type="Pfam" id="PF01565">
    <property type="entry name" value="FAD_binding_4"/>
    <property type="match status" value="1"/>
</dbReference>
<keyword evidence="4" id="KW-0274">FAD</keyword>
<dbReference type="GO" id="GO:0016491">
    <property type="term" value="F:oxidoreductase activity"/>
    <property type="evidence" value="ECO:0007669"/>
    <property type="project" value="UniProtKB-KW"/>
</dbReference>
<dbReference type="InterPro" id="IPR036318">
    <property type="entry name" value="FAD-bd_PCMH-like_sf"/>
</dbReference>
<dbReference type="SUPFAM" id="SSF56176">
    <property type="entry name" value="FAD-binding/transporter-associated domain-like"/>
    <property type="match status" value="1"/>
</dbReference>